<proteinExistence type="predicted"/>
<dbReference type="RefSeq" id="WP_061854255.1">
    <property type="nucleotide sequence ID" value="NZ_LUGM01000002.1"/>
</dbReference>
<dbReference type="Gene3D" id="3.40.630.30">
    <property type="match status" value="1"/>
</dbReference>
<dbReference type="Pfam" id="PF13508">
    <property type="entry name" value="Acetyltransf_7"/>
    <property type="match status" value="1"/>
</dbReference>
<evidence type="ECO:0000313" key="2">
    <source>
        <dbReference type="EMBL" id="KYH14032.1"/>
    </source>
</evidence>
<dbReference type="InterPro" id="IPR016181">
    <property type="entry name" value="Acyl_CoA_acyltransferase"/>
</dbReference>
<dbReference type="CDD" id="cd04301">
    <property type="entry name" value="NAT_SF"/>
    <property type="match status" value="1"/>
</dbReference>
<sequence length="155" mass="17843">MEIRHFKNEDAHEVSELIIRTLKTTNALYEPEDVIKKAITNITPEKIIERASFTHFYLIVEGTTIIGTGAIGPYWDSKTESSLFTIFVDPQYQDKGIGNFIIETLENDEYFKRAERVEIPASITAVDFYLKHGYTYKNGIDEPDSEGLVRLEKYL</sequence>
<dbReference type="EMBL" id="LUGM01000002">
    <property type="protein sequence ID" value="KYH14032.1"/>
    <property type="molecule type" value="Genomic_DNA"/>
</dbReference>
<feature type="domain" description="N-acetyltransferase" evidence="1">
    <location>
        <begin position="1"/>
        <end position="155"/>
    </location>
</feature>
<dbReference type="AlphaFoldDB" id="A0A151A3V8"/>
<keyword evidence="2" id="KW-0808">Transferase</keyword>
<reference evidence="2 3" key="1">
    <citation type="submission" date="2016-02" db="EMBL/GenBank/DDBJ databases">
        <title>Draft genome sequence of hydrocarbon degrading Staphylococcus saprophyticus Strain CNV2, isolated from crude-oil contaminated soil from Noonmati Oil Refinery, Guwahati, Assam, India.</title>
        <authorList>
            <person name="Mukherjee A."/>
            <person name="Chettri B."/>
            <person name="Langpoklakpam J."/>
            <person name="Singh A.K."/>
            <person name="Chattopadhyay D.J."/>
        </authorList>
    </citation>
    <scope>NUCLEOTIDE SEQUENCE [LARGE SCALE GENOMIC DNA]</scope>
    <source>
        <strain evidence="2 3">CNV2</strain>
    </source>
</reference>
<dbReference type="InterPro" id="IPR000182">
    <property type="entry name" value="GNAT_dom"/>
</dbReference>
<evidence type="ECO:0000259" key="1">
    <source>
        <dbReference type="PROSITE" id="PS51186"/>
    </source>
</evidence>
<evidence type="ECO:0000313" key="3">
    <source>
        <dbReference type="Proteomes" id="UP000075418"/>
    </source>
</evidence>
<accession>A0A151A3V8</accession>
<organism evidence="2 3">
    <name type="scientific">Staphylococcus kloosii</name>
    <dbReference type="NCBI Taxonomy" id="29384"/>
    <lineage>
        <taxon>Bacteria</taxon>
        <taxon>Bacillati</taxon>
        <taxon>Bacillota</taxon>
        <taxon>Bacilli</taxon>
        <taxon>Bacillales</taxon>
        <taxon>Staphylococcaceae</taxon>
        <taxon>Staphylococcus</taxon>
    </lineage>
</organism>
<dbReference type="PROSITE" id="PS51186">
    <property type="entry name" value="GNAT"/>
    <property type="match status" value="1"/>
</dbReference>
<dbReference type="SUPFAM" id="SSF55729">
    <property type="entry name" value="Acyl-CoA N-acyltransferases (Nat)"/>
    <property type="match status" value="1"/>
</dbReference>
<protein>
    <submittedName>
        <fullName evidence="2">GNAT family acetyltransferase</fullName>
    </submittedName>
</protein>
<name>A0A151A3V8_9STAP</name>
<comment type="caution">
    <text evidence="2">The sequence shown here is derived from an EMBL/GenBank/DDBJ whole genome shotgun (WGS) entry which is preliminary data.</text>
</comment>
<gene>
    <name evidence="2" type="ORF">A0131_04355</name>
</gene>
<dbReference type="GO" id="GO:0016747">
    <property type="term" value="F:acyltransferase activity, transferring groups other than amino-acyl groups"/>
    <property type="evidence" value="ECO:0007669"/>
    <property type="project" value="InterPro"/>
</dbReference>
<dbReference type="Proteomes" id="UP000075418">
    <property type="component" value="Unassembled WGS sequence"/>
</dbReference>